<dbReference type="Gene3D" id="1.10.287.110">
    <property type="entry name" value="DnaJ domain"/>
    <property type="match status" value="1"/>
</dbReference>
<gene>
    <name evidence="7 9" type="primary">djlA</name>
    <name evidence="9" type="ORF">Q3O59_01175</name>
</gene>
<evidence type="ECO:0000313" key="9">
    <source>
        <dbReference type="EMBL" id="MDP4527640.1"/>
    </source>
</evidence>
<dbReference type="PANTHER" id="PTHR24074">
    <property type="entry name" value="CO-CHAPERONE PROTEIN DJLA"/>
    <property type="match status" value="1"/>
</dbReference>
<dbReference type="SUPFAM" id="SSF46565">
    <property type="entry name" value="Chaperone J-domain"/>
    <property type="match status" value="1"/>
</dbReference>
<keyword evidence="5 7" id="KW-0472">Membrane</keyword>
<evidence type="ECO:0000256" key="6">
    <source>
        <dbReference type="ARBA" id="ARBA00023186"/>
    </source>
</evidence>
<feature type="topological domain" description="Periplasmic" evidence="7">
    <location>
        <begin position="1"/>
        <end position="4"/>
    </location>
</feature>
<evidence type="ECO:0000313" key="10">
    <source>
        <dbReference type="Proteomes" id="UP001236258"/>
    </source>
</evidence>
<dbReference type="CDD" id="cd06257">
    <property type="entry name" value="DnaJ"/>
    <property type="match status" value="1"/>
</dbReference>
<dbReference type="PROSITE" id="PS50076">
    <property type="entry name" value="DNAJ_2"/>
    <property type="match status" value="1"/>
</dbReference>
<dbReference type="InterPro" id="IPR023749">
    <property type="entry name" value="DjlA"/>
</dbReference>
<keyword evidence="4 7" id="KW-1133">Transmembrane helix</keyword>
<reference evidence="9 10" key="1">
    <citation type="submission" date="2023-08" db="EMBL/GenBank/DDBJ databases">
        <authorList>
            <person name="Joshi A."/>
            <person name="Thite S."/>
        </authorList>
    </citation>
    <scope>NUCLEOTIDE SEQUENCE [LARGE SCALE GENOMIC DNA]</scope>
    <source>
        <strain evidence="9 10">1E1</strain>
    </source>
</reference>
<dbReference type="SMART" id="SM00271">
    <property type="entry name" value="DnaJ"/>
    <property type="match status" value="1"/>
</dbReference>
<evidence type="ECO:0000256" key="4">
    <source>
        <dbReference type="ARBA" id="ARBA00022989"/>
    </source>
</evidence>
<name>A0ABT9GKY9_9GAMM</name>
<keyword evidence="2 7" id="KW-0997">Cell inner membrane</keyword>
<dbReference type="NCBIfam" id="NF006948">
    <property type="entry name" value="PRK09430.1"/>
    <property type="match status" value="1"/>
</dbReference>
<evidence type="ECO:0000256" key="5">
    <source>
        <dbReference type="ARBA" id="ARBA00023136"/>
    </source>
</evidence>
<dbReference type="InterPro" id="IPR036869">
    <property type="entry name" value="J_dom_sf"/>
</dbReference>
<dbReference type="Gene3D" id="1.10.3680.10">
    <property type="entry name" value="TerB-like"/>
    <property type="match status" value="1"/>
</dbReference>
<dbReference type="InterPro" id="IPR007791">
    <property type="entry name" value="DjlA_N"/>
</dbReference>
<dbReference type="PRINTS" id="PR00625">
    <property type="entry name" value="JDOMAIN"/>
</dbReference>
<evidence type="ECO:0000256" key="3">
    <source>
        <dbReference type="ARBA" id="ARBA00022692"/>
    </source>
</evidence>
<protein>
    <recommendedName>
        <fullName evidence="7">Co-chaperone protein DjlA</fullName>
    </recommendedName>
</protein>
<comment type="function">
    <text evidence="7">Regulatory DnaK co-chaperone. Direct interaction between DnaK and DjlA is needed for the induction of the wcaABCDE operon, involved in the synthesis of a colanic acid polysaccharide capsule, possibly through activation of the RcsB/RcsC phosphotransfer signaling pathway. The colanic acid capsule may help the bacterium survive conditions outside the host.</text>
</comment>
<feature type="domain" description="J" evidence="8">
    <location>
        <begin position="203"/>
        <end position="268"/>
    </location>
</feature>
<dbReference type="Proteomes" id="UP001236258">
    <property type="component" value="Unassembled WGS sequence"/>
</dbReference>
<comment type="domain">
    <text evidence="7">The transmembrane domain is a dimerization domain.</text>
</comment>
<evidence type="ECO:0000256" key="1">
    <source>
        <dbReference type="ARBA" id="ARBA00022475"/>
    </source>
</evidence>
<evidence type="ECO:0000256" key="2">
    <source>
        <dbReference type="ARBA" id="ARBA00022519"/>
    </source>
</evidence>
<keyword evidence="10" id="KW-1185">Reference proteome</keyword>
<evidence type="ECO:0000259" key="8">
    <source>
        <dbReference type="PROSITE" id="PS50076"/>
    </source>
</evidence>
<keyword evidence="6 7" id="KW-0143">Chaperone</keyword>
<keyword evidence="1 7" id="KW-1003">Cell membrane</keyword>
<dbReference type="HAMAP" id="MF_01153">
    <property type="entry name" value="DjlA"/>
    <property type="match status" value="1"/>
</dbReference>
<sequence>MWGKILGALFGMAILRLPGLVIGLLLGHWFDRALSRQFEHRGGFQRFFRAQGEAQGVFMFSTFAVMGHLAKSTGVVTPAHIRQAQHFMEQLGLSAAQQKEAQGAFREGKASQFPWREQLQELKGAYRNRPDVLLLFLEIQLGIALVDGQVTPVQRTILGQMAEMLDFSALEFEQILGRYEAEARFSHRRQQGRMQPQPHRLADAYALLGVTAGCTEASLKKAYKRLMAQHHPDKLAAQGLPAEMLELAKQKTQDIQAAYTLIKEQRAR</sequence>
<dbReference type="EMBL" id="JAUZVY010000001">
    <property type="protein sequence ID" value="MDP4527640.1"/>
    <property type="molecule type" value="Genomic_DNA"/>
</dbReference>
<comment type="subcellular location">
    <subcellularLocation>
        <location evidence="7">Cell inner membrane</location>
        <topology evidence="7">Single-pass type III membrane protein</topology>
    </subcellularLocation>
</comment>
<proteinExistence type="inferred from homology"/>
<keyword evidence="3 7" id="KW-0812">Transmembrane</keyword>
<organism evidence="9 10">
    <name type="scientific">Alkalimonas delamerensis</name>
    <dbReference type="NCBI Taxonomy" id="265981"/>
    <lineage>
        <taxon>Bacteria</taxon>
        <taxon>Pseudomonadati</taxon>
        <taxon>Pseudomonadota</taxon>
        <taxon>Gammaproteobacteria</taxon>
        <taxon>Alkalimonas</taxon>
    </lineage>
</organism>
<evidence type="ECO:0000256" key="7">
    <source>
        <dbReference type="HAMAP-Rule" id="MF_01153"/>
    </source>
</evidence>
<comment type="subunit">
    <text evidence="7">Homodimer.</text>
</comment>
<feature type="topological domain" description="Cytoplasmic" evidence="7">
    <location>
        <begin position="29"/>
        <end position="268"/>
    </location>
</feature>
<accession>A0ABT9GKY9</accession>
<dbReference type="Pfam" id="PF00226">
    <property type="entry name" value="DnaJ"/>
    <property type="match status" value="1"/>
</dbReference>
<dbReference type="InterPro" id="IPR050817">
    <property type="entry name" value="DjlA_DnaK_co-chaperone"/>
</dbReference>
<dbReference type="Pfam" id="PF05099">
    <property type="entry name" value="TerB"/>
    <property type="match status" value="1"/>
</dbReference>
<dbReference type="InterPro" id="IPR001623">
    <property type="entry name" value="DnaJ_domain"/>
</dbReference>
<dbReference type="RefSeq" id="WP_305943861.1">
    <property type="nucleotide sequence ID" value="NZ_JAUZVY010000001.1"/>
</dbReference>
<comment type="caution">
    <text evidence="9">The sequence shown here is derived from an EMBL/GenBank/DDBJ whole genome shotgun (WGS) entry which is preliminary data.</text>
</comment>
<dbReference type="InterPro" id="IPR029024">
    <property type="entry name" value="TerB-like"/>
</dbReference>
<dbReference type="CDD" id="cd07316">
    <property type="entry name" value="terB_like_DjlA"/>
    <property type="match status" value="1"/>
</dbReference>